<dbReference type="EMBL" id="VJMH01006149">
    <property type="protein sequence ID" value="KAF0691353.1"/>
    <property type="molecule type" value="Genomic_DNA"/>
</dbReference>
<accession>A0A485L9C0</accession>
<evidence type="ECO:0000256" key="6">
    <source>
        <dbReference type="ARBA" id="ARBA00023136"/>
    </source>
</evidence>
<feature type="compositionally biased region" description="Low complexity" evidence="8">
    <location>
        <begin position="36"/>
        <end position="46"/>
    </location>
</feature>
<proteinExistence type="inferred from homology"/>
<dbReference type="InterPro" id="IPR036458">
    <property type="entry name" value="Na:dicarbo_symporter_sf"/>
</dbReference>
<dbReference type="InterPro" id="IPR001991">
    <property type="entry name" value="Na-dicarboxylate_symporter"/>
</dbReference>
<reference evidence="9" key="2">
    <citation type="submission" date="2019-06" db="EMBL/GenBank/DDBJ databases">
        <title>Genomics analysis of Aphanomyces spp. identifies a new class of oomycete effector associated with host adaptation.</title>
        <authorList>
            <person name="Gaulin E."/>
        </authorList>
    </citation>
    <scope>NUCLEOTIDE SEQUENCE</scope>
    <source>
        <strain evidence="9">CBS 578.67</strain>
    </source>
</reference>
<keyword evidence="5 7" id="KW-1133">Transmembrane helix</keyword>
<comment type="similarity">
    <text evidence="7">Belongs to the dicarboxylate/amino acid:cation symporter (DAACS) (TC 2.A.23) family.</text>
</comment>
<feature type="transmembrane region" description="Helical" evidence="7">
    <location>
        <begin position="330"/>
        <end position="350"/>
    </location>
</feature>
<evidence type="ECO:0000313" key="10">
    <source>
        <dbReference type="EMBL" id="VFT94150.1"/>
    </source>
</evidence>
<dbReference type="GO" id="GO:0015293">
    <property type="term" value="F:symporter activity"/>
    <property type="evidence" value="ECO:0007669"/>
    <property type="project" value="UniProtKB-UniRule"/>
</dbReference>
<feature type="transmembrane region" description="Helical" evidence="7">
    <location>
        <begin position="406"/>
        <end position="433"/>
    </location>
</feature>
<keyword evidence="11" id="KW-1185">Reference proteome</keyword>
<feature type="transmembrane region" description="Helical" evidence="7">
    <location>
        <begin position="198"/>
        <end position="223"/>
    </location>
</feature>
<dbReference type="EMBL" id="CAADRA010006170">
    <property type="protein sequence ID" value="VFT94150.1"/>
    <property type="molecule type" value="Genomic_DNA"/>
</dbReference>
<protein>
    <recommendedName>
        <fullName evidence="7">Amino acid transporter</fullName>
    </recommendedName>
</protein>
<keyword evidence="2 7" id="KW-0813">Transport</keyword>
<dbReference type="GO" id="GO:0005886">
    <property type="term" value="C:plasma membrane"/>
    <property type="evidence" value="ECO:0007669"/>
    <property type="project" value="UniProtKB-SubCell"/>
</dbReference>
<comment type="subcellular location">
    <subcellularLocation>
        <location evidence="1">Cell membrane</location>
        <topology evidence="1">Multi-pass membrane protein</topology>
    </subcellularLocation>
    <subcellularLocation>
        <location evidence="7">Membrane</location>
        <topology evidence="7">Multi-pass membrane protein</topology>
    </subcellularLocation>
</comment>
<evidence type="ECO:0000313" key="11">
    <source>
        <dbReference type="Proteomes" id="UP000332933"/>
    </source>
</evidence>
<evidence type="ECO:0000256" key="7">
    <source>
        <dbReference type="RuleBase" id="RU361216"/>
    </source>
</evidence>
<feature type="transmembrane region" description="Helical" evidence="7">
    <location>
        <begin position="163"/>
        <end position="186"/>
    </location>
</feature>
<keyword evidence="7" id="KW-0769">Symport</keyword>
<dbReference type="PANTHER" id="PTHR42865:SF7">
    <property type="entry name" value="PROTON_GLUTAMATE-ASPARTATE SYMPORTER"/>
    <property type="match status" value="1"/>
</dbReference>
<dbReference type="SUPFAM" id="SSF118215">
    <property type="entry name" value="Proton glutamate symport protein"/>
    <property type="match status" value="2"/>
</dbReference>
<evidence type="ECO:0000313" key="9">
    <source>
        <dbReference type="EMBL" id="KAF0691353.1"/>
    </source>
</evidence>
<evidence type="ECO:0000256" key="5">
    <source>
        <dbReference type="ARBA" id="ARBA00022989"/>
    </source>
</evidence>
<keyword evidence="6 7" id="KW-0472">Membrane</keyword>
<evidence type="ECO:0000256" key="8">
    <source>
        <dbReference type="SAM" id="MobiDB-lite"/>
    </source>
</evidence>
<dbReference type="AlphaFoldDB" id="A0A485L9C0"/>
<feature type="transmembrane region" description="Helical" evidence="7">
    <location>
        <begin position="371"/>
        <end position="394"/>
    </location>
</feature>
<name>A0A485L9C0_9STRA</name>
<sequence>MEPKKQGILLYEDLEVGNATSLPPRRTHHPSPGPPSSASSGPSNRSRTLHHPDGGTVRTNFTTDTVSSTMDFKFTTADNYSDSPMLGDFNKAPSSHPLVATPKPGDGGGVVDNDYGLATPQFSPLMVFLGAAVGLGFGILFYHLNLSSELLKLISLPGNLFVRGLQCLIVPMVFCVMIHVVADTVAMGRASILRWRTLVPYALTSTLSAAQGIAISILFASYFTPKGTTGVGDGHDVAASAPGFNLTMRCANGLFLAPTTAAGGALACVEANASATSALFLAVNHTVAAVASLDHAAAGVQTLSLADQVISVANLIVPVNIFASLLDGSLLSIVMFSIPLGIAAAHSAIGPNEPNHVLTLVRQLRNIFLRMLRWLLALTPVAVAFLIASAVAKFDSQDLAGVISQIGYLFLAFVIASFSHALVVLPTLLYVYTKSNPFRYLQHMVPAYVFAFGCASSMATLPVAIACIQRAKVSRTLAHIAMPFGTPVNMNSCGIYYTLAVVFMAKVAGLGDQLTTTKYVVVFFVSLLGSMCTAPVPNAALVYIVTLWKIVFSVPLPPSFAYVMAADFILDRIATTLNVHGNICVTRILADQIDETFEVHAAQRI</sequence>
<feature type="transmembrane region" description="Helical" evidence="7">
    <location>
        <begin position="445"/>
        <end position="468"/>
    </location>
</feature>
<dbReference type="OrthoDB" id="5877963at2759"/>
<feature type="transmembrane region" description="Helical" evidence="7">
    <location>
        <begin position="488"/>
        <end position="507"/>
    </location>
</feature>
<evidence type="ECO:0000256" key="4">
    <source>
        <dbReference type="ARBA" id="ARBA00022692"/>
    </source>
</evidence>
<keyword evidence="4 7" id="KW-0812">Transmembrane</keyword>
<organism evidence="10 11">
    <name type="scientific">Aphanomyces stellatus</name>
    <dbReference type="NCBI Taxonomy" id="120398"/>
    <lineage>
        <taxon>Eukaryota</taxon>
        <taxon>Sar</taxon>
        <taxon>Stramenopiles</taxon>
        <taxon>Oomycota</taxon>
        <taxon>Saprolegniomycetes</taxon>
        <taxon>Saprolegniales</taxon>
        <taxon>Verrucalvaceae</taxon>
        <taxon>Aphanomyces</taxon>
    </lineage>
</organism>
<dbReference type="PRINTS" id="PR00173">
    <property type="entry name" value="EDTRNSPORT"/>
</dbReference>
<evidence type="ECO:0000256" key="1">
    <source>
        <dbReference type="ARBA" id="ARBA00004651"/>
    </source>
</evidence>
<dbReference type="PANTHER" id="PTHR42865">
    <property type="entry name" value="PROTON/GLUTAMATE-ASPARTATE SYMPORTER"/>
    <property type="match status" value="1"/>
</dbReference>
<dbReference type="Proteomes" id="UP000332933">
    <property type="component" value="Unassembled WGS sequence"/>
</dbReference>
<feature type="region of interest" description="Disordered" evidence="8">
    <location>
        <begin position="1"/>
        <end position="62"/>
    </location>
</feature>
<evidence type="ECO:0000256" key="2">
    <source>
        <dbReference type="ARBA" id="ARBA00022448"/>
    </source>
</evidence>
<dbReference type="Pfam" id="PF00375">
    <property type="entry name" value="SDF"/>
    <property type="match status" value="2"/>
</dbReference>
<feature type="transmembrane region" description="Helical" evidence="7">
    <location>
        <begin position="125"/>
        <end position="143"/>
    </location>
</feature>
<evidence type="ECO:0000256" key="3">
    <source>
        <dbReference type="ARBA" id="ARBA00022475"/>
    </source>
</evidence>
<dbReference type="Gene3D" id="1.10.3860.10">
    <property type="entry name" value="Sodium:dicarboxylate symporter"/>
    <property type="match status" value="1"/>
</dbReference>
<reference evidence="10 11" key="1">
    <citation type="submission" date="2019-03" db="EMBL/GenBank/DDBJ databases">
        <authorList>
            <person name="Gaulin E."/>
            <person name="Dumas B."/>
        </authorList>
    </citation>
    <scope>NUCLEOTIDE SEQUENCE [LARGE SCALE GENOMIC DNA]</scope>
    <source>
        <strain evidence="10">CBS 568.67</strain>
    </source>
</reference>
<gene>
    <name evidence="10" type="primary">Aste57867_17394</name>
    <name evidence="9" type="ORF">As57867_017334</name>
    <name evidence="10" type="ORF">ASTE57867_17394</name>
</gene>
<feature type="transmembrane region" description="Helical" evidence="7">
    <location>
        <begin position="519"/>
        <end position="544"/>
    </location>
</feature>
<keyword evidence="3" id="KW-1003">Cell membrane</keyword>